<protein>
    <recommendedName>
        <fullName evidence="1">MoxR-vWA-beta-propeller ternary system domain-containing protein</fullName>
    </recommendedName>
</protein>
<dbReference type="RefSeq" id="WP_254160686.1">
    <property type="nucleotide sequence ID" value="NZ_JAHESF010000002.1"/>
</dbReference>
<feature type="domain" description="MoxR-vWA-beta-propeller ternary system" evidence="1">
    <location>
        <begin position="15"/>
        <end position="238"/>
    </location>
</feature>
<dbReference type="EMBL" id="JAHESF010000002">
    <property type="protein sequence ID" value="MBT1695895.1"/>
    <property type="molecule type" value="Genomic_DNA"/>
</dbReference>
<accession>A0AAP2DGN8</accession>
<dbReference type="AlphaFoldDB" id="A0AAP2DGN8"/>
<organism evidence="2 3">
    <name type="scientific">Chryseosolibacter histidini</name>
    <dbReference type="NCBI Taxonomy" id="2782349"/>
    <lineage>
        <taxon>Bacteria</taxon>
        <taxon>Pseudomonadati</taxon>
        <taxon>Bacteroidota</taxon>
        <taxon>Cytophagia</taxon>
        <taxon>Cytophagales</taxon>
        <taxon>Chryseotaleaceae</taxon>
        <taxon>Chryseosolibacter</taxon>
    </lineage>
</organism>
<comment type="caution">
    <text evidence="2">The sequence shown here is derived from an EMBL/GenBank/DDBJ whole genome shotgun (WGS) entry which is preliminary data.</text>
</comment>
<name>A0AAP2DGN8_9BACT</name>
<dbReference type="Proteomes" id="UP001319200">
    <property type="component" value="Unassembled WGS sequence"/>
</dbReference>
<dbReference type="Pfam" id="PF19918">
    <property type="entry name" value="bpX2"/>
    <property type="match status" value="1"/>
</dbReference>
<evidence type="ECO:0000313" key="2">
    <source>
        <dbReference type="EMBL" id="MBT1695895.1"/>
    </source>
</evidence>
<proteinExistence type="predicted"/>
<reference evidence="2 3" key="1">
    <citation type="submission" date="2021-05" db="EMBL/GenBank/DDBJ databases">
        <title>A Polyphasic approach of four new species of the genus Ohtaekwangia: Ohtaekwangia histidinii sp. nov., Ohtaekwangia cretensis sp. nov., Ohtaekwangia indiensis sp. nov., Ohtaekwangia reichenbachii sp. nov. from diverse environment.</title>
        <authorList>
            <person name="Octaviana S."/>
        </authorList>
    </citation>
    <scope>NUCLEOTIDE SEQUENCE [LARGE SCALE GENOMIC DNA]</scope>
    <source>
        <strain evidence="2 3">PWU4</strain>
    </source>
</reference>
<keyword evidence="3" id="KW-1185">Reference proteome</keyword>
<sequence>MEKNAGGSIKYYLAVSAEYKNDLARIRQWSHLKVGFDEHLIWVKDFEHAQIHSGEVRSIPFGRAFYEKGNQLFPLDSQLPERFVPSLLWTPIDRALPVKLPSLNHHYFGIDERLQINLVQRHTEAEAVAMITSASVLGAYLKSAPSIRLEKIRWTILEADQVFLLGTPLLPLSGDTFWARKDLLLPSGFDFEQYILSDTIQKIINPARDCWVIWHNDSTYSLILKEHLVTLSRSSFRLSFNHPEKDL</sequence>
<gene>
    <name evidence="2" type="ORF">KK083_03330</name>
</gene>
<evidence type="ECO:0000313" key="3">
    <source>
        <dbReference type="Proteomes" id="UP001319200"/>
    </source>
</evidence>
<evidence type="ECO:0000259" key="1">
    <source>
        <dbReference type="Pfam" id="PF19918"/>
    </source>
</evidence>
<dbReference type="InterPro" id="IPR045552">
    <property type="entry name" value="bpX2"/>
</dbReference>